<dbReference type="AlphaFoldDB" id="A0A3A4A5S1"/>
<gene>
    <name evidence="1" type="ORF">D5H75_31135</name>
</gene>
<dbReference type="InterPro" id="IPR006764">
    <property type="entry name" value="SAM_dep_MeTrfase_SAV2177_type"/>
</dbReference>
<dbReference type="PIRSF" id="PIRSF017393">
    <property type="entry name" value="MTase_SAV2177"/>
    <property type="match status" value="1"/>
</dbReference>
<dbReference type="Proteomes" id="UP000265768">
    <property type="component" value="Unassembled WGS sequence"/>
</dbReference>
<name>A0A3A4A5S1_9ACTN</name>
<dbReference type="GO" id="GO:0008168">
    <property type="term" value="F:methyltransferase activity"/>
    <property type="evidence" value="ECO:0007669"/>
    <property type="project" value="UniProtKB-KW"/>
</dbReference>
<dbReference type="OrthoDB" id="5175904at2"/>
<dbReference type="Pfam" id="PF04672">
    <property type="entry name" value="Methyltransf_19"/>
    <property type="match status" value="1"/>
</dbReference>
<accession>A0A3A4A5S1</accession>
<keyword evidence="1" id="KW-0489">Methyltransferase</keyword>
<organism evidence="1 2">
    <name type="scientific">Bailinhaonella thermotolerans</name>
    <dbReference type="NCBI Taxonomy" id="1070861"/>
    <lineage>
        <taxon>Bacteria</taxon>
        <taxon>Bacillati</taxon>
        <taxon>Actinomycetota</taxon>
        <taxon>Actinomycetes</taxon>
        <taxon>Streptosporangiales</taxon>
        <taxon>Streptosporangiaceae</taxon>
        <taxon>Bailinhaonella</taxon>
    </lineage>
</organism>
<dbReference type="GO" id="GO:0032259">
    <property type="term" value="P:methylation"/>
    <property type="evidence" value="ECO:0007669"/>
    <property type="project" value="UniProtKB-KW"/>
</dbReference>
<sequence length="269" mass="29338">MDQDAPAGIDPTTPNIARVYDAALGGKDNFAVDRQMVELGRQVAPDAPDTARANRQFLRRVVRELAARGVEQFLDIGSGLPTVGNVHEVAQAVNPHARVVYVDFDPVVLAHGRALLSNDHTTIVTADVRDPDLLGHPGITSLLDLRRPVGLLMFAILHHLDDDEDPGGIVARLRDSLAPGSHLAISHFHLPVETAPELVPEIQEGERLFNATLGTGRWRTRAQITEFFGDFELLDPGVVPVNDWRPEGNEVRLFPPTHHGIAGGVARKH</sequence>
<comment type="caution">
    <text evidence="1">The sequence shown here is derived from an EMBL/GenBank/DDBJ whole genome shotgun (WGS) entry which is preliminary data.</text>
</comment>
<reference evidence="1 2" key="1">
    <citation type="submission" date="2018-09" db="EMBL/GenBank/DDBJ databases">
        <title>YIM 75507 draft genome.</title>
        <authorList>
            <person name="Tang S."/>
            <person name="Feng Y."/>
        </authorList>
    </citation>
    <scope>NUCLEOTIDE SEQUENCE [LARGE SCALE GENOMIC DNA]</scope>
    <source>
        <strain evidence="1 2">YIM 75507</strain>
    </source>
</reference>
<keyword evidence="1" id="KW-0808">Transferase</keyword>
<dbReference type="Gene3D" id="3.40.50.150">
    <property type="entry name" value="Vaccinia Virus protein VP39"/>
    <property type="match status" value="1"/>
</dbReference>
<dbReference type="EMBL" id="QZEY01000017">
    <property type="protein sequence ID" value="RJL23895.1"/>
    <property type="molecule type" value="Genomic_DNA"/>
</dbReference>
<dbReference type="CDD" id="cd02440">
    <property type="entry name" value="AdoMet_MTases"/>
    <property type="match status" value="1"/>
</dbReference>
<evidence type="ECO:0000313" key="2">
    <source>
        <dbReference type="Proteomes" id="UP000265768"/>
    </source>
</evidence>
<dbReference type="RefSeq" id="WP_119930151.1">
    <property type="nucleotide sequence ID" value="NZ_QZEY01000017.1"/>
</dbReference>
<dbReference type="InterPro" id="IPR029063">
    <property type="entry name" value="SAM-dependent_MTases_sf"/>
</dbReference>
<dbReference type="SUPFAM" id="SSF53335">
    <property type="entry name" value="S-adenosyl-L-methionine-dependent methyltransferases"/>
    <property type="match status" value="1"/>
</dbReference>
<evidence type="ECO:0000313" key="1">
    <source>
        <dbReference type="EMBL" id="RJL23895.1"/>
    </source>
</evidence>
<protein>
    <submittedName>
        <fullName evidence="1">SAM-dependent methyltransferase</fullName>
    </submittedName>
</protein>
<keyword evidence="2" id="KW-1185">Reference proteome</keyword>
<proteinExistence type="predicted"/>